<comment type="caution">
    <text evidence="1">The sequence shown here is derived from an EMBL/GenBank/DDBJ whole genome shotgun (WGS) entry which is preliminary data.</text>
</comment>
<evidence type="ECO:0000313" key="1">
    <source>
        <dbReference type="EMBL" id="KAK9084812.1"/>
    </source>
</evidence>
<dbReference type="Proteomes" id="UP001417504">
    <property type="component" value="Unassembled WGS sequence"/>
</dbReference>
<gene>
    <name evidence="1" type="ORF">Sjap_025223</name>
</gene>
<protein>
    <submittedName>
        <fullName evidence="1">Uncharacterized protein</fullName>
    </submittedName>
</protein>
<accession>A0AAP0E5S1</accession>
<sequence>MKAIVSRFQSIFCNTILGLDSKLEHPLYSFVFFAPKEMKFKVLPMPALSLLPLCQHCLYCRSVSYTASSITWTFTH</sequence>
<name>A0AAP0E5S1_9MAGN</name>
<dbReference type="EMBL" id="JBBNAE010000011">
    <property type="protein sequence ID" value="KAK9084812.1"/>
    <property type="molecule type" value="Genomic_DNA"/>
</dbReference>
<keyword evidence="2" id="KW-1185">Reference proteome</keyword>
<dbReference type="AlphaFoldDB" id="A0AAP0E5S1"/>
<evidence type="ECO:0000313" key="2">
    <source>
        <dbReference type="Proteomes" id="UP001417504"/>
    </source>
</evidence>
<reference evidence="1 2" key="1">
    <citation type="submission" date="2024-01" db="EMBL/GenBank/DDBJ databases">
        <title>Genome assemblies of Stephania.</title>
        <authorList>
            <person name="Yang L."/>
        </authorList>
    </citation>
    <scope>NUCLEOTIDE SEQUENCE [LARGE SCALE GENOMIC DNA]</scope>
    <source>
        <strain evidence="1">QJT</strain>
        <tissue evidence="1">Leaf</tissue>
    </source>
</reference>
<organism evidence="1 2">
    <name type="scientific">Stephania japonica</name>
    <dbReference type="NCBI Taxonomy" id="461633"/>
    <lineage>
        <taxon>Eukaryota</taxon>
        <taxon>Viridiplantae</taxon>
        <taxon>Streptophyta</taxon>
        <taxon>Embryophyta</taxon>
        <taxon>Tracheophyta</taxon>
        <taxon>Spermatophyta</taxon>
        <taxon>Magnoliopsida</taxon>
        <taxon>Ranunculales</taxon>
        <taxon>Menispermaceae</taxon>
        <taxon>Menispermoideae</taxon>
        <taxon>Cissampelideae</taxon>
        <taxon>Stephania</taxon>
    </lineage>
</organism>
<proteinExistence type="predicted"/>